<keyword evidence="1" id="KW-1133">Transmembrane helix</keyword>
<evidence type="ECO:0000256" key="1">
    <source>
        <dbReference type="SAM" id="Phobius"/>
    </source>
</evidence>
<evidence type="ECO:0000313" key="2">
    <source>
        <dbReference type="EMBL" id="RXK50331.1"/>
    </source>
</evidence>
<dbReference type="EMBL" id="RDFA01000002">
    <property type="protein sequence ID" value="RXK50331.1"/>
    <property type="molecule type" value="Genomic_DNA"/>
</dbReference>
<feature type="transmembrane region" description="Helical" evidence="1">
    <location>
        <begin position="86"/>
        <end position="113"/>
    </location>
</feature>
<feature type="transmembrane region" description="Helical" evidence="1">
    <location>
        <begin position="61"/>
        <end position="80"/>
    </location>
</feature>
<dbReference type="AlphaFoldDB" id="A0A498KXG8"/>
<feature type="transmembrane region" description="Helical" evidence="1">
    <location>
        <begin position="29"/>
        <end position="54"/>
    </location>
</feature>
<dbReference type="OrthoDB" id="271677at2157"/>
<gene>
    <name evidence="2" type="ORF">EAF64_07145</name>
</gene>
<comment type="caution">
    <text evidence="2">The sequence shown here is derived from an EMBL/GenBank/DDBJ whole genome shotgun (WGS) entry which is preliminary data.</text>
</comment>
<dbReference type="RefSeq" id="WP_129068292.1">
    <property type="nucleotide sequence ID" value="NZ_RDFA01000002.1"/>
</dbReference>
<dbReference type="Proteomes" id="UP000289691">
    <property type="component" value="Unassembled WGS sequence"/>
</dbReference>
<accession>A0A498KXG8</accession>
<protein>
    <submittedName>
        <fullName evidence="2">Uncharacterized protein</fullName>
    </submittedName>
</protein>
<keyword evidence="1" id="KW-0472">Membrane</keyword>
<sequence>MSGQSATPGDRLDALRAAPRRRRLATVGAAVVGLVVVPFHWLGFVLGGALVALTQPSLGRGLLAGLGFGVLSWLVFALWISGTGNLGLYLGMGQVLAVSTAIPLVGSLLGALARGVR</sequence>
<evidence type="ECO:0000313" key="3">
    <source>
        <dbReference type="Proteomes" id="UP000289691"/>
    </source>
</evidence>
<proteinExistence type="predicted"/>
<name>A0A498KXG8_9EURY</name>
<keyword evidence="1" id="KW-0812">Transmembrane</keyword>
<reference evidence="2 3" key="1">
    <citation type="submission" date="2019-01" db="EMBL/GenBank/DDBJ databases">
        <title>Halorientalis sp. F13-25 a new haloarchaeum isolated from hypersaline water.</title>
        <authorList>
            <person name="Ana D.-V."/>
            <person name="Cristina S.-P."/>
            <person name="Antonio V."/>
        </authorList>
    </citation>
    <scope>NUCLEOTIDE SEQUENCE [LARGE SCALE GENOMIC DNA]</scope>
    <source>
        <strain evidence="2 3">F13-25</strain>
    </source>
</reference>
<keyword evidence="3" id="KW-1185">Reference proteome</keyword>
<organism evidence="2 3">
    <name type="scientific">Halorientalis pallida</name>
    <dbReference type="NCBI Taxonomy" id="2479928"/>
    <lineage>
        <taxon>Archaea</taxon>
        <taxon>Methanobacteriati</taxon>
        <taxon>Methanobacteriota</taxon>
        <taxon>Stenosarchaea group</taxon>
        <taxon>Halobacteria</taxon>
        <taxon>Halobacteriales</taxon>
        <taxon>Haloarculaceae</taxon>
        <taxon>Halorientalis</taxon>
    </lineage>
</organism>